<dbReference type="EMBL" id="JAFMYV010000006">
    <property type="protein sequence ID" value="MBO0937598.1"/>
    <property type="molecule type" value="Genomic_DNA"/>
</dbReference>
<dbReference type="Proteomes" id="UP000664034">
    <property type="component" value="Unassembled WGS sequence"/>
</dbReference>
<dbReference type="RefSeq" id="WP_207365141.1">
    <property type="nucleotide sequence ID" value="NZ_JAFMYV010000006.1"/>
</dbReference>
<comment type="caution">
    <text evidence="1">The sequence shown here is derived from an EMBL/GenBank/DDBJ whole genome shotgun (WGS) entry which is preliminary data.</text>
</comment>
<name>A0A939K5C1_9BACT</name>
<sequence length="71" mass="8204">MKTTIQTDDPEEMNQLISWLSESRLFPKISLSASLDELRTILQKNSQINPSELFGVWVNQTCTQEDLIKHL</sequence>
<reference evidence="1" key="1">
    <citation type="submission" date="2021-03" db="EMBL/GenBank/DDBJ databases">
        <title>Fibrella sp. HMF5335 genome sequencing and assembly.</title>
        <authorList>
            <person name="Kang H."/>
            <person name="Kim H."/>
            <person name="Bae S."/>
            <person name="Joh K."/>
        </authorList>
    </citation>
    <scope>NUCLEOTIDE SEQUENCE</scope>
    <source>
        <strain evidence="1">HMF5335</strain>
    </source>
</reference>
<proteinExistence type="predicted"/>
<evidence type="ECO:0000313" key="1">
    <source>
        <dbReference type="EMBL" id="MBO0937598.1"/>
    </source>
</evidence>
<evidence type="ECO:0000313" key="2">
    <source>
        <dbReference type="Proteomes" id="UP000664034"/>
    </source>
</evidence>
<organism evidence="1 2">
    <name type="scientific">Fibrella rubiginis</name>
    <dbReference type="NCBI Taxonomy" id="2817060"/>
    <lineage>
        <taxon>Bacteria</taxon>
        <taxon>Pseudomonadati</taxon>
        <taxon>Bacteroidota</taxon>
        <taxon>Cytophagia</taxon>
        <taxon>Cytophagales</taxon>
        <taxon>Spirosomataceae</taxon>
        <taxon>Fibrella</taxon>
    </lineage>
</organism>
<keyword evidence="2" id="KW-1185">Reference proteome</keyword>
<protein>
    <submittedName>
        <fullName evidence="1">Uncharacterized protein</fullName>
    </submittedName>
</protein>
<dbReference type="AlphaFoldDB" id="A0A939K5C1"/>
<gene>
    <name evidence="1" type="ORF">J2I47_13660</name>
</gene>
<accession>A0A939K5C1</accession>